<dbReference type="SUPFAM" id="SSF48726">
    <property type="entry name" value="Immunoglobulin"/>
    <property type="match status" value="1"/>
</dbReference>
<keyword evidence="5" id="KW-1185">Reference proteome</keyword>
<dbReference type="InterPro" id="IPR050504">
    <property type="entry name" value="IgSF_BTN/MOG"/>
</dbReference>
<feature type="non-terminal residue" evidence="4">
    <location>
        <position position="1"/>
    </location>
</feature>
<comment type="subcellular location">
    <subcellularLocation>
        <location evidence="1">Membrane</location>
    </subcellularLocation>
</comment>
<keyword evidence="3" id="KW-0393">Immunoglobulin domain</keyword>
<keyword evidence="2" id="KW-0472">Membrane</keyword>
<evidence type="ECO:0000313" key="5">
    <source>
        <dbReference type="Proteomes" id="UP000054313"/>
    </source>
</evidence>
<sequence length="67" mass="7598">VVGPGHLLHATVGQEVVLPCRLSPSMDARSLEIRWIRYLVSETVHLYQNGKDLYGQQMEEYGGRTEL</sequence>
<feature type="non-terminal residue" evidence="4">
    <location>
        <position position="67"/>
    </location>
</feature>
<evidence type="ECO:0000256" key="2">
    <source>
        <dbReference type="ARBA" id="ARBA00023136"/>
    </source>
</evidence>
<dbReference type="Proteomes" id="UP000054313">
    <property type="component" value="Unassembled WGS sequence"/>
</dbReference>
<dbReference type="GO" id="GO:0009897">
    <property type="term" value="C:external side of plasma membrane"/>
    <property type="evidence" value="ECO:0007669"/>
    <property type="project" value="TreeGrafter"/>
</dbReference>
<dbReference type="PANTHER" id="PTHR24100:SF149">
    <property type="entry name" value="BG-LIKE ANTIGEN 1-RELATED"/>
    <property type="match status" value="1"/>
</dbReference>
<evidence type="ECO:0000256" key="3">
    <source>
        <dbReference type="ARBA" id="ARBA00023319"/>
    </source>
</evidence>
<evidence type="ECO:0000313" key="4">
    <source>
        <dbReference type="EMBL" id="KFV47511.1"/>
    </source>
</evidence>
<proteinExistence type="predicted"/>
<dbReference type="InterPro" id="IPR036179">
    <property type="entry name" value="Ig-like_dom_sf"/>
</dbReference>
<dbReference type="GO" id="GO:0050852">
    <property type="term" value="P:T cell receptor signaling pathway"/>
    <property type="evidence" value="ECO:0007669"/>
    <property type="project" value="TreeGrafter"/>
</dbReference>
<accession>A0A093EZS1</accession>
<dbReference type="InterPro" id="IPR013783">
    <property type="entry name" value="Ig-like_fold"/>
</dbReference>
<dbReference type="AlphaFoldDB" id="A0A093EZS1"/>
<name>A0A093EZS1_GAVST</name>
<dbReference type="GO" id="GO:0001817">
    <property type="term" value="P:regulation of cytokine production"/>
    <property type="evidence" value="ECO:0007669"/>
    <property type="project" value="TreeGrafter"/>
</dbReference>
<organism evidence="4 5">
    <name type="scientific">Gavia stellata</name>
    <name type="common">Red-throated diver</name>
    <name type="synonym">Colymbus stellatus</name>
    <dbReference type="NCBI Taxonomy" id="37040"/>
    <lineage>
        <taxon>Eukaryota</taxon>
        <taxon>Metazoa</taxon>
        <taxon>Chordata</taxon>
        <taxon>Craniata</taxon>
        <taxon>Vertebrata</taxon>
        <taxon>Euteleostomi</taxon>
        <taxon>Archelosauria</taxon>
        <taxon>Archosauria</taxon>
        <taxon>Dinosauria</taxon>
        <taxon>Saurischia</taxon>
        <taxon>Theropoda</taxon>
        <taxon>Coelurosauria</taxon>
        <taxon>Aves</taxon>
        <taxon>Neognathae</taxon>
        <taxon>Neoaves</taxon>
        <taxon>Aequornithes</taxon>
        <taxon>Gaviiformes</taxon>
        <taxon>Gaviidae</taxon>
        <taxon>Gavia</taxon>
    </lineage>
</organism>
<evidence type="ECO:0000256" key="1">
    <source>
        <dbReference type="ARBA" id="ARBA00004370"/>
    </source>
</evidence>
<protein>
    <submittedName>
        <fullName evidence="4">Myelin-oligodendrocyte glycoprotein</fullName>
    </submittedName>
</protein>
<reference evidence="4 5" key="1">
    <citation type="submission" date="2014-04" db="EMBL/GenBank/DDBJ databases">
        <title>Genome evolution of avian class.</title>
        <authorList>
            <person name="Zhang G."/>
            <person name="Li C."/>
        </authorList>
    </citation>
    <scope>NUCLEOTIDE SEQUENCE [LARGE SCALE GENOMIC DNA]</scope>
    <source>
        <strain evidence="4">BGI_N328</strain>
    </source>
</reference>
<dbReference type="PANTHER" id="PTHR24100">
    <property type="entry name" value="BUTYROPHILIN"/>
    <property type="match status" value="1"/>
</dbReference>
<dbReference type="GO" id="GO:0005102">
    <property type="term" value="F:signaling receptor binding"/>
    <property type="evidence" value="ECO:0007669"/>
    <property type="project" value="TreeGrafter"/>
</dbReference>
<gene>
    <name evidence="4" type="ORF">N328_03602</name>
</gene>
<dbReference type="Gene3D" id="2.60.40.10">
    <property type="entry name" value="Immunoglobulins"/>
    <property type="match status" value="1"/>
</dbReference>
<dbReference type="EMBL" id="KK613624">
    <property type="protein sequence ID" value="KFV47511.1"/>
    <property type="molecule type" value="Genomic_DNA"/>
</dbReference>